<feature type="region of interest" description="Disordered" evidence="9">
    <location>
        <begin position="277"/>
        <end position="342"/>
    </location>
</feature>
<feature type="compositionally biased region" description="Low complexity" evidence="9">
    <location>
        <begin position="97"/>
        <end position="109"/>
    </location>
</feature>
<dbReference type="Pfam" id="PF00176">
    <property type="entry name" value="SNF2-rel_dom"/>
    <property type="match status" value="1"/>
</dbReference>
<dbReference type="Pfam" id="PF00271">
    <property type="entry name" value="Helicase_C"/>
    <property type="match status" value="1"/>
</dbReference>
<feature type="region of interest" description="Disordered" evidence="9">
    <location>
        <begin position="388"/>
        <end position="409"/>
    </location>
</feature>
<feature type="compositionally biased region" description="Basic and acidic residues" evidence="9">
    <location>
        <begin position="285"/>
        <end position="330"/>
    </location>
</feature>
<dbReference type="SUPFAM" id="SSF52540">
    <property type="entry name" value="P-loop containing nucleoside triphosphate hydrolases"/>
    <property type="match status" value="2"/>
</dbReference>
<feature type="compositionally biased region" description="Basic and acidic residues" evidence="9">
    <location>
        <begin position="182"/>
        <end position="206"/>
    </location>
</feature>
<keyword evidence="13" id="KW-1185">Reference proteome</keyword>
<keyword evidence="8" id="KW-0539">Nucleus</keyword>
<evidence type="ECO:0000259" key="10">
    <source>
        <dbReference type="PROSITE" id="PS51192"/>
    </source>
</evidence>
<dbReference type="EMBL" id="JALNTZ010000006">
    <property type="protein sequence ID" value="KAJ3647639.1"/>
    <property type="molecule type" value="Genomic_DNA"/>
</dbReference>
<evidence type="ECO:0000256" key="3">
    <source>
        <dbReference type="ARBA" id="ARBA00022741"/>
    </source>
</evidence>
<evidence type="ECO:0008006" key="14">
    <source>
        <dbReference type="Google" id="ProtNLM"/>
    </source>
</evidence>
<feature type="region of interest" description="Disordered" evidence="9">
    <location>
        <begin position="453"/>
        <end position="513"/>
    </location>
</feature>
<dbReference type="SMART" id="SM00487">
    <property type="entry name" value="DEXDc"/>
    <property type="match status" value="1"/>
</dbReference>
<dbReference type="Gene3D" id="3.40.50.10810">
    <property type="entry name" value="Tandem AAA-ATPase domain"/>
    <property type="match status" value="1"/>
</dbReference>
<dbReference type="PANTHER" id="PTHR45797:SF3">
    <property type="entry name" value="TRANSCRIPTIONAL REGULATOR ATRX HOMOLOG"/>
    <property type="match status" value="1"/>
</dbReference>
<feature type="compositionally biased region" description="Acidic residues" evidence="9">
    <location>
        <begin position="110"/>
        <end position="122"/>
    </location>
</feature>
<keyword evidence="3" id="KW-0547">Nucleotide-binding</keyword>
<dbReference type="InterPro" id="IPR027417">
    <property type="entry name" value="P-loop_NTPase"/>
</dbReference>
<proteinExistence type="inferred from homology"/>
<comment type="subcellular location">
    <subcellularLocation>
        <location evidence="1">Nucleus</location>
    </subcellularLocation>
</comment>
<dbReference type="InterPro" id="IPR000330">
    <property type="entry name" value="SNF2_N"/>
</dbReference>
<dbReference type="InterPro" id="IPR044574">
    <property type="entry name" value="ARIP4-like"/>
</dbReference>
<evidence type="ECO:0000313" key="13">
    <source>
        <dbReference type="Proteomes" id="UP001168821"/>
    </source>
</evidence>
<gene>
    <name evidence="12" type="ORF">Zmor_019504</name>
</gene>
<comment type="similarity">
    <text evidence="2">Belongs to the SNF2/RAD54 helicase family.</text>
</comment>
<dbReference type="InterPro" id="IPR038718">
    <property type="entry name" value="SNF2-like_sf"/>
</dbReference>
<dbReference type="SMART" id="SM00490">
    <property type="entry name" value="HELICc"/>
    <property type="match status" value="1"/>
</dbReference>
<evidence type="ECO:0000256" key="9">
    <source>
        <dbReference type="SAM" id="MobiDB-lite"/>
    </source>
</evidence>
<evidence type="ECO:0000256" key="2">
    <source>
        <dbReference type="ARBA" id="ARBA00007025"/>
    </source>
</evidence>
<dbReference type="GO" id="GO:0016887">
    <property type="term" value="F:ATP hydrolysis activity"/>
    <property type="evidence" value="ECO:0007669"/>
    <property type="project" value="InterPro"/>
</dbReference>
<dbReference type="InterPro" id="IPR049730">
    <property type="entry name" value="SNF2/RAD54-like_C"/>
</dbReference>
<sequence>MSDPLQTLQKSFADVLKDLMSMSASVIRKSNTYLNDAELLRQETVSSISTNIQILLDRVNTNVSAFKNTFDTAISDYEKSASLNERPKDVVSPTEKASFSLEESAAAAETDVDLTPDEDVEQAEPPKSDKNSKQVSSATVEKNGEAESGSDTDSEKSVRNFDVPVTNGSVGGLSDGDESGDEFTKALDALDKQDDKTEEPTKERVNGESQSFDFDDIDDDLIAAELDKFEKNKDAREQVQKDNHELLDLLNKAIGEGPVTEKESDEALRILENEISLSSLTDSDESMKSDNDSSDDGSARESDNDSSDDWKPETSWKERDSESEKSRSDSESSTEEEEPQFRLKTFDIKLDKRLDDMDDDEIANLCNTHTINKRRCVKEIHKIKRKKRKRIRVISSSSSSTSSDSVTPDLALDQDQNLDLQLDLEIDRPPSVPNEALPDVTALADELVDLLDDEDDDDDIDIDSDISDTSSDLETKNKDDEEKPKNEEPEIQEIKSDDEVKQVVEVERPEKKKGSWRNEIFFDTSSESEDEDEPVVVLNDPLERADEDEDEDKKEKLQIKIKTDGEAVVITDSEGSNSDSDDVTFVDEVTSDENAGRGRRNIRAILSDDELNELTQKAKYEEDERIQRIEEHSKAIDSIQSQREDFVLDVDVQTGNPLITVDYHLTNMLKPHQKDGVKFMWQACYESVDILKSKPGTGCILAHCMGLGKTLQVITLVHTLFTHGTLTQTKHVLITCPLSTVTNWKNEFKKAFRQLNDDRIRRYFIVKGDVVEKIRTVRWWRQNGGVLVMGYEAFQRLTSEKLSPRVTPEQRKAVLEALTNPGPDLIVCDEGHLLKNSKTLRFNSLIKVKTKRRIVLTGTPLQNNLKEYYVMVEFVKPHLLGTKEEYKNRFATPIENGQYHDSRPEDIKLMKKRTHVLTKLLKKTIHRVEAAVLSSYLPEIVDYTICLKLTPLQMEMYTKYINMTTGQSTELGKKLLTDVMMLNFNNLHPYTIQLYYNKPKHKKKKRKRTEEGATEDDEQEADVSHVSQDWFKVSLPEDVNINVNYSAKLKLVFDILNECLRVKEKVLIFVQFLVELDIIENFLKYHGTENQQSWRPNVDYYRMDGKTPVDDRDTLCRRFNTDATAKLFILTHRVGGLGLNLVGANRVIMIGSNYNPSLDTQSMYRVYRFGQTKKCYVYRLLSMATMEEKIYQRCVVKLHLSGTVVDKLHFVRRYTSSDLRELYKVDFSEYTVDRPIPIVPTDKLLAQLVQNTYDIYRYHLHNSLLENRPEEELTDEDKKMAWDEFNNMEEAARTNGPTLVPNPMNNNARGFLPRVFLPNGMRPQVSNRVVQPASNFLHLFDQTVPSRLSGHNAHNRFQANFPATELLQNLRENIAQVLREQPLPSGRKRAPRNSYQLLKLLNEMADDVEVKREDGDDLVKMLEDKLG</sequence>
<dbReference type="GO" id="GO:0004386">
    <property type="term" value="F:helicase activity"/>
    <property type="evidence" value="ECO:0007669"/>
    <property type="project" value="UniProtKB-KW"/>
</dbReference>
<keyword evidence="4" id="KW-0378">Hydrolase</keyword>
<protein>
    <recommendedName>
        <fullName evidence="14">Transcriptional regulator ATRX</fullName>
    </recommendedName>
</protein>
<dbReference type="GO" id="GO:0003677">
    <property type="term" value="F:DNA binding"/>
    <property type="evidence" value="ECO:0007669"/>
    <property type="project" value="UniProtKB-KW"/>
</dbReference>
<reference evidence="12" key="1">
    <citation type="journal article" date="2023" name="G3 (Bethesda)">
        <title>Whole genome assemblies of Zophobas morio and Tenebrio molitor.</title>
        <authorList>
            <person name="Kaur S."/>
            <person name="Stinson S.A."/>
            <person name="diCenzo G.C."/>
        </authorList>
    </citation>
    <scope>NUCLEOTIDE SEQUENCE</scope>
    <source>
        <strain evidence="12">QUZm001</strain>
    </source>
</reference>
<feature type="compositionally biased region" description="Low complexity" evidence="9">
    <location>
        <begin position="393"/>
        <end position="409"/>
    </location>
</feature>
<name>A0AA38I606_9CUCU</name>
<evidence type="ECO:0000256" key="1">
    <source>
        <dbReference type="ARBA" id="ARBA00004123"/>
    </source>
</evidence>
<keyword evidence="7" id="KW-0238">DNA-binding</keyword>
<feature type="compositionally biased region" description="Basic and acidic residues" evidence="9">
    <location>
        <begin position="473"/>
        <end position="513"/>
    </location>
</feature>
<dbReference type="InterPro" id="IPR001650">
    <property type="entry name" value="Helicase_C-like"/>
</dbReference>
<keyword evidence="6" id="KW-0067">ATP-binding</keyword>
<dbReference type="PROSITE" id="PS51192">
    <property type="entry name" value="HELICASE_ATP_BIND_1"/>
    <property type="match status" value="1"/>
</dbReference>
<evidence type="ECO:0000256" key="7">
    <source>
        <dbReference type="ARBA" id="ARBA00023125"/>
    </source>
</evidence>
<dbReference type="GO" id="GO:0005634">
    <property type="term" value="C:nucleus"/>
    <property type="evidence" value="ECO:0007669"/>
    <property type="project" value="UniProtKB-SubCell"/>
</dbReference>
<dbReference type="PANTHER" id="PTHR45797">
    <property type="entry name" value="RAD54-LIKE"/>
    <property type="match status" value="1"/>
</dbReference>
<evidence type="ECO:0000256" key="6">
    <source>
        <dbReference type="ARBA" id="ARBA00022840"/>
    </source>
</evidence>
<evidence type="ECO:0000256" key="5">
    <source>
        <dbReference type="ARBA" id="ARBA00022806"/>
    </source>
</evidence>
<comment type="caution">
    <text evidence="12">The sequence shown here is derived from an EMBL/GenBank/DDBJ whole genome shotgun (WGS) entry which is preliminary data.</text>
</comment>
<feature type="region of interest" description="Disordered" evidence="9">
    <location>
        <begin position="81"/>
        <end position="217"/>
    </location>
</feature>
<keyword evidence="5" id="KW-0347">Helicase</keyword>
<evidence type="ECO:0000256" key="4">
    <source>
        <dbReference type="ARBA" id="ARBA00022801"/>
    </source>
</evidence>
<dbReference type="GO" id="GO:0005524">
    <property type="term" value="F:ATP binding"/>
    <property type="evidence" value="ECO:0007669"/>
    <property type="project" value="UniProtKB-KW"/>
</dbReference>
<organism evidence="12 13">
    <name type="scientific">Zophobas morio</name>
    <dbReference type="NCBI Taxonomy" id="2755281"/>
    <lineage>
        <taxon>Eukaryota</taxon>
        <taxon>Metazoa</taxon>
        <taxon>Ecdysozoa</taxon>
        <taxon>Arthropoda</taxon>
        <taxon>Hexapoda</taxon>
        <taxon>Insecta</taxon>
        <taxon>Pterygota</taxon>
        <taxon>Neoptera</taxon>
        <taxon>Endopterygota</taxon>
        <taxon>Coleoptera</taxon>
        <taxon>Polyphaga</taxon>
        <taxon>Cucujiformia</taxon>
        <taxon>Tenebrionidae</taxon>
        <taxon>Zophobas</taxon>
    </lineage>
</organism>
<feature type="domain" description="Helicase ATP-binding" evidence="10">
    <location>
        <begin position="690"/>
        <end position="878"/>
    </location>
</feature>
<dbReference type="Gene3D" id="3.40.50.300">
    <property type="entry name" value="P-loop containing nucleotide triphosphate hydrolases"/>
    <property type="match status" value="1"/>
</dbReference>
<feature type="compositionally biased region" description="Acidic residues" evidence="9">
    <location>
        <begin position="453"/>
        <end position="466"/>
    </location>
</feature>
<dbReference type="InterPro" id="IPR014001">
    <property type="entry name" value="Helicase_ATP-bd"/>
</dbReference>
<evidence type="ECO:0000256" key="8">
    <source>
        <dbReference type="ARBA" id="ARBA00023242"/>
    </source>
</evidence>
<evidence type="ECO:0000259" key="11">
    <source>
        <dbReference type="PROSITE" id="PS51194"/>
    </source>
</evidence>
<accession>A0AA38I606</accession>
<dbReference type="Proteomes" id="UP001168821">
    <property type="component" value="Unassembled WGS sequence"/>
</dbReference>
<evidence type="ECO:0000313" key="12">
    <source>
        <dbReference type="EMBL" id="KAJ3647639.1"/>
    </source>
</evidence>
<dbReference type="PROSITE" id="PS51194">
    <property type="entry name" value="HELICASE_CTER"/>
    <property type="match status" value="1"/>
</dbReference>
<feature type="domain" description="Helicase C-terminal" evidence="11">
    <location>
        <begin position="1054"/>
        <end position="1216"/>
    </location>
</feature>
<dbReference type="CDD" id="cd18793">
    <property type="entry name" value="SF2_C_SNF"/>
    <property type="match status" value="1"/>
</dbReference>